<dbReference type="EMBL" id="LT546645">
    <property type="protein sequence ID" value="SAI67214.1"/>
    <property type="molecule type" value="Genomic_DNA"/>
</dbReference>
<dbReference type="Pfam" id="PF07171">
    <property type="entry name" value="MlrC_C"/>
    <property type="match status" value="1"/>
</dbReference>
<protein>
    <submittedName>
        <fullName evidence="2">Uncharacterized conserved protein</fullName>
    </submittedName>
</protein>
<dbReference type="PATRIC" id="fig|123899.6.peg.617"/>
<dbReference type="STRING" id="123899.SAMEA3906487_00643"/>
<evidence type="ECO:0000313" key="2">
    <source>
        <dbReference type="EMBL" id="SAI67214.1"/>
    </source>
</evidence>
<dbReference type="KEGG" id="btrm:SAMEA390648700643"/>
<reference evidence="2 3" key="1">
    <citation type="submission" date="2016-04" db="EMBL/GenBank/DDBJ databases">
        <authorList>
            <consortium name="Pathogen Informatics"/>
        </authorList>
    </citation>
    <scope>NUCLEOTIDE SEQUENCE [LARGE SCALE GENOMIC DNA]</scope>
    <source>
        <strain evidence="2 3">H044680328</strain>
    </source>
</reference>
<evidence type="ECO:0000313" key="3">
    <source>
        <dbReference type="Proteomes" id="UP000076825"/>
    </source>
</evidence>
<feature type="domain" description="Microcystin LR degradation protein MlrC C-terminal" evidence="1">
    <location>
        <begin position="4"/>
        <end position="69"/>
    </location>
</feature>
<gene>
    <name evidence="2" type="ORF">SAMEA3906487_00643</name>
</gene>
<organism evidence="2 3">
    <name type="scientific">Bordetella trematum</name>
    <dbReference type="NCBI Taxonomy" id="123899"/>
    <lineage>
        <taxon>Bacteria</taxon>
        <taxon>Pseudomonadati</taxon>
        <taxon>Pseudomonadota</taxon>
        <taxon>Betaproteobacteria</taxon>
        <taxon>Burkholderiales</taxon>
        <taxon>Alcaligenaceae</taxon>
        <taxon>Bordetella</taxon>
    </lineage>
</organism>
<accession>A0A157QIL0</accession>
<name>A0A157QIL0_9BORD</name>
<sequence length="84" mass="9395">MESLTSLLSTAVDDDCLTRIGRSLDEFDYVVLRSKTHFRAFFEPASAAILIVDTPDWGPADLTLLPYRHVPRAHTYPFDAAEPA</sequence>
<evidence type="ECO:0000259" key="1">
    <source>
        <dbReference type="Pfam" id="PF07171"/>
    </source>
</evidence>
<proteinExistence type="predicted"/>
<keyword evidence="3" id="KW-1185">Reference proteome</keyword>
<dbReference type="AlphaFoldDB" id="A0A157QIL0"/>
<dbReference type="eggNOG" id="COG5476">
    <property type="taxonomic scope" value="Bacteria"/>
</dbReference>
<dbReference type="InterPro" id="IPR010799">
    <property type="entry name" value="MlrC_C"/>
</dbReference>
<dbReference type="Proteomes" id="UP000076825">
    <property type="component" value="Chromosome 1"/>
</dbReference>